<protein>
    <submittedName>
        <fullName evidence="1">Uncharacterized protein</fullName>
    </submittedName>
</protein>
<evidence type="ECO:0000313" key="2">
    <source>
        <dbReference type="Proteomes" id="UP001159405"/>
    </source>
</evidence>
<sequence length="149" mass="16995">MRDRDATKRKAMASNDLGDWAKYKKLRNTINNNIKTSKASYYSNAFSQSKGNFRKTWQTINELTSCRTNNTTVKEFKSNGSIISNSSELSKAFNDHFSTIGPRHANEIPPNDNNNDLNPKIYIIIRECADLISVSLCDLEIFALCWYIS</sequence>
<reference evidence="1 2" key="1">
    <citation type="submission" date="2022-05" db="EMBL/GenBank/DDBJ databases">
        <authorList>
            <consortium name="Genoscope - CEA"/>
            <person name="William W."/>
        </authorList>
    </citation>
    <scope>NUCLEOTIDE SEQUENCE [LARGE SCALE GENOMIC DNA]</scope>
</reference>
<keyword evidence="2" id="KW-1185">Reference proteome</keyword>
<gene>
    <name evidence="1" type="ORF">PLOB_00042865</name>
</gene>
<name>A0ABN8N1N5_9CNID</name>
<organism evidence="1 2">
    <name type="scientific">Porites lobata</name>
    <dbReference type="NCBI Taxonomy" id="104759"/>
    <lineage>
        <taxon>Eukaryota</taxon>
        <taxon>Metazoa</taxon>
        <taxon>Cnidaria</taxon>
        <taxon>Anthozoa</taxon>
        <taxon>Hexacorallia</taxon>
        <taxon>Scleractinia</taxon>
        <taxon>Fungiina</taxon>
        <taxon>Poritidae</taxon>
        <taxon>Porites</taxon>
    </lineage>
</organism>
<dbReference type="EMBL" id="CALNXK010000007">
    <property type="protein sequence ID" value="CAH3039026.1"/>
    <property type="molecule type" value="Genomic_DNA"/>
</dbReference>
<evidence type="ECO:0000313" key="1">
    <source>
        <dbReference type="EMBL" id="CAH3039026.1"/>
    </source>
</evidence>
<comment type="caution">
    <text evidence="1">The sequence shown here is derived from an EMBL/GenBank/DDBJ whole genome shotgun (WGS) entry which is preliminary data.</text>
</comment>
<dbReference type="Proteomes" id="UP001159405">
    <property type="component" value="Unassembled WGS sequence"/>
</dbReference>
<accession>A0ABN8N1N5</accession>
<proteinExistence type="predicted"/>